<accession>X1P055</accession>
<proteinExistence type="predicted"/>
<reference evidence="2" key="1">
    <citation type="journal article" date="2014" name="Front. Microbiol.">
        <title>High frequency of phylogenetically diverse reductive dehalogenase-homologous genes in deep subseafloor sedimentary metagenomes.</title>
        <authorList>
            <person name="Kawai M."/>
            <person name="Futagami T."/>
            <person name="Toyoda A."/>
            <person name="Takaki Y."/>
            <person name="Nishi S."/>
            <person name="Hori S."/>
            <person name="Arai W."/>
            <person name="Tsubouchi T."/>
            <person name="Morono Y."/>
            <person name="Uchiyama I."/>
            <person name="Ito T."/>
            <person name="Fujiyama A."/>
            <person name="Inagaki F."/>
            <person name="Takami H."/>
        </authorList>
    </citation>
    <scope>NUCLEOTIDE SEQUENCE</scope>
    <source>
        <strain evidence="2">Expedition CK06-06</strain>
    </source>
</reference>
<feature type="non-terminal residue" evidence="2">
    <location>
        <position position="1"/>
    </location>
</feature>
<dbReference type="EMBL" id="BARV01038657">
    <property type="protein sequence ID" value="GAI49677.1"/>
    <property type="molecule type" value="Genomic_DNA"/>
</dbReference>
<evidence type="ECO:0000259" key="1">
    <source>
        <dbReference type="Pfam" id="PF07238"/>
    </source>
</evidence>
<feature type="non-terminal residue" evidence="2">
    <location>
        <position position="199"/>
    </location>
</feature>
<sequence length="199" mass="21971">RWSETRTRKPHPINIQLGQPVGISLKYGYGKFIFETTVVGLEPATPDFCEDELIPAEAGEGASSAIAAQTGTTSGGMIVLEAPDRIELVQRRSYFRVNVPKPLKVNVVLWHRGKNRGSYPVNGEPPNDERHNYWQGRLVDISAGGAQITIDAGQRANFKKGQFIGLRFTPMPYEMPLVLNAQIRNILPTADDKSICLGL</sequence>
<dbReference type="Pfam" id="PF07238">
    <property type="entry name" value="PilZ"/>
    <property type="match status" value="1"/>
</dbReference>
<protein>
    <recommendedName>
        <fullName evidence="1">PilZ domain-containing protein</fullName>
    </recommendedName>
</protein>
<dbReference type="GO" id="GO:0035438">
    <property type="term" value="F:cyclic-di-GMP binding"/>
    <property type="evidence" value="ECO:0007669"/>
    <property type="project" value="InterPro"/>
</dbReference>
<dbReference type="AlphaFoldDB" id="X1P055"/>
<name>X1P055_9ZZZZ</name>
<dbReference type="InterPro" id="IPR009875">
    <property type="entry name" value="PilZ_domain"/>
</dbReference>
<evidence type="ECO:0000313" key="2">
    <source>
        <dbReference type="EMBL" id="GAI49677.1"/>
    </source>
</evidence>
<feature type="domain" description="PilZ" evidence="1">
    <location>
        <begin position="90"/>
        <end position="193"/>
    </location>
</feature>
<comment type="caution">
    <text evidence="2">The sequence shown here is derived from an EMBL/GenBank/DDBJ whole genome shotgun (WGS) entry which is preliminary data.</text>
</comment>
<dbReference type="Gene3D" id="2.40.10.220">
    <property type="entry name" value="predicted glycosyltransferase like domains"/>
    <property type="match status" value="1"/>
</dbReference>
<gene>
    <name evidence="2" type="ORF">S06H3_59485</name>
</gene>
<organism evidence="2">
    <name type="scientific">marine sediment metagenome</name>
    <dbReference type="NCBI Taxonomy" id="412755"/>
    <lineage>
        <taxon>unclassified sequences</taxon>
        <taxon>metagenomes</taxon>
        <taxon>ecological metagenomes</taxon>
    </lineage>
</organism>